<accession>A0AAD5U9M7</accession>
<feature type="binding site" evidence="11">
    <location>
        <position position="303"/>
    </location>
    <ligand>
        <name>Zn(2+)</name>
        <dbReference type="ChEBI" id="CHEBI:29105"/>
        <note>catalytic</note>
    </ligand>
</feature>
<evidence type="ECO:0000259" key="12">
    <source>
        <dbReference type="SMART" id="SM01263"/>
    </source>
</evidence>
<keyword evidence="3" id="KW-0963">Cytoplasm</keyword>
<name>A0AAD5U9M7_9FUNG</name>
<gene>
    <name evidence="13" type="ORF">HK099_000041</name>
</gene>
<feature type="binding site" evidence="10">
    <location>
        <begin position="270"/>
        <end position="275"/>
    </location>
    <ligand>
        <name>a peptide</name>
        <dbReference type="ChEBI" id="CHEBI:60466"/>
    </ligand>
</feature>
<dbReference type="InterPro" id="IPR049980">
    <property type="entry name" value="LTA4H_cat"/>
</dbReference>
<keyword evidence="7 11" id="KW-0862">Zinc</keyword>
<dbReference type="Pfam" id="PF09127">
    <property type="entry name" value="Leuk-A4-hydro_C"/>
    <property type="match status" value="1"/>
</dbReference>
<feature type="binding site" evidence="11">
    <location>
        <position position="299"/>
    </location>
    <ligand>
        <name>Zn(2+)</name>
        <dbReference type="ChEBI" id="CHEBI:29105"/>
        <note>catalytic</note>
    </ligand>
</feature>
<evidence type="ECO:0000256" key="4">
    <source>
        <dbReference type="ARBA" id="ARBA00022670"/>
    </source>
</evidence>
<feature type="active site" description="Proton donor" evidence="9">
    <location>
        <position position="389"/>
    </location>
</feature>
<feature type="active site" description="Proton acceptor" evidence="9">
    <location>
        <position position="300"/>
    </location>
</feature>
<dbReference type="GO" id="GO:0004301">
    <property type="term" value="F:epoxide hydrolase activity"/>
    <property type="evidence" value="ECO:0007669"/>
    <property type="project" value="TreeGrafter"/>
</dbReference>
<dbReference type="FunFam" id="3.30.2010.30:FF:000001">
    <property type="entry name" value="Leukotriene A(4) hydrolase"/>
    <property type="match status" value="1"/>
</dbReference>
<dbReference type="PRINTS" id="PR00756">
    <property type="entry name" value="ALADIPTASE"/>
</dbReference>
<dbReference type="PANTHER" id="PTHR45726:SF3">
    <property type="entry name" value="LEUKOTRIENE A-4 HYDROLASE"/>
    <property type="match status" value="1"/>
</dbReference>
<dbReference type="EMBL" id="JADGJW010000001">
    <property type="protein sequence ID" value="KAJ3228486.1"/>
    <property type="molecule type" value="Genomic_DNA"/>
</dbReference>
<dbReference type="InterPro" id="IPR014782">
    <property type="entry name" value="Peptidase_M1_dom"/>
</dbReference>
<dbReference type="SUPFAM" id="SSF55486">
    <property type="entry name" value="Metalloproteases ('zincins'), catalytic domain"/>
    <property type="match status" value="1"/>
</dbReference>
<comment type="caution">
    <text evidence="13">The sequence shown here is derived from an EMBL/GenBank/DDBJ whole genome shotgun (WGS) entry which is preliminary data.</text>
</comment>
<evidence type="ECO:0000256" key="7">
    <source>
        <dbReference type="ARBA" id="ARBA00022833"/>
    </source>
</evidence>
<feature type="domain" description="Peptidase M1 leukotriene A4 hydrolase/aminopeptidase C-terminal" evidence="12">
    <location>
        <begin position="449"/>
        <end position="594"/>
    </location>
</feature>
<keyword evidence="8" id="KW-0482">Metalloprotease</keyword>
<evidence type="ECO:0000256" key="3">
    <source>
        <dbReference type="ARBA" id="ARBA00022490"/>
    </source>
</evidence>
<dbReference type="GO" id="GO:0008270">
    <property type="term" value="F:zinc ion binding"/>
    <property type="evidence" value="ECO:0007669"/>
    <property type="project" value="InterPro"/>
</dbReference>
<comment type="cofactor">
    <cofactor evidence="11">
        <name>Zn(2+)</name>
        <dbReference type="ChEBI" id="CHEBI:29105"/>
    </cofactor>
    <text evidence="11">Binds 1 zinc ion per subunit.</text>
</comment>
<dbReference type="AlphaFoldDB" id="A0AAD5U9M7"/>
<dbReference type="FunFam" id="2.60.40.1730:FF:000004">
    <property type="entry name" value="Leukotriene A(4) hydrolase"/>
    <property type="match status" value="1"/>
</dbReference>
<keyword evidence="4" id="KW-0645">Protease</keyword>
<dbReference type="Gene3D" id="1.10.390.10">
    <property type="entry name" value="Neutral Protease Domain 2"/>
    <property type="match status" value="1"/>
</dbReference>
<evidence type="ECO:0000256" key="2">
    <source>
        <dbReference type="ARBA" id="ARBA00010136"/>
    </source>
</evidence>
<dbReference type="InterPro" id="IPR042097">
    <property type="entry name" value="Aminopeptidase_N-like_N_sf"/>
</dbReference>
<protein>
    <recommendedName>
        <fullName evidence="12">Peptidase M1 leukotriene A4 hydrolase/aminopeptidase C-terminal domain-containing protein</fullName>
    </recommendedName>
</protein>
<dbReference type="Gene3D" id="3.30.2010.30">
    <property type="match status" value="1"/>
</dbReference>
<dbReference type="SMART" id="SM01263">
    <property type="entry name" value="Leuk-A4-hydro_C"/>
    <property type="match status" value="1"/>
</dbReference>
<dbReference type="GO" id="GO:0005829">
    <property type="term" value="C:cytosol"/>
    <property type="evidence" value="ECO:0007669"/>
    <property type="project" value="TreeGrafter"/>
</dbReference>
<evidence type="ECO:0000313" key="14">
    <source>
        <dbReference type="Proteomes" id="UP001211065"/>
    </source>
</evidence>
<dbReference type="SUPFAM" id="SSF63737">
    <property type="entry name" value="Leukotriene A4 hydrolase N-terminal domain"/>
    <property type="match status" value="1"/>
</dbReference>
<feature type="binding site" evidence="10">
    <location>
        <begin position="550"/>
        <end position="552"/>
    </location>
    <ligand>
        <name>a peptide</name>
        <dbReference type="ChEBI" id="CHEBI:60466"/>
    </ligand>
</feature>
<dbReference type="InterPro" id="IPR016024">
    <property type="entry name" value="ARM-type_fold"/>
</dbReference>
<comment type="subcellular location">
    <subcellularLocation>
        <location evidence="1">Cytoplasm</location>
    </subcellularLocation>
</comment>
<evidence type="ECO:0000256" key="1">
    <source>
        <dbReference type="ARBA" id="ARBA00004496"/>
    </source>
</evidence>
<feature type="binding site" evidence="11">
    <location>
        <position position="322"/>
    </location>
    <ligand>
        <name>Zn(2+)</name>
        <dbReference type="ChEBI" id="CHEBI:29105"/>
        <note>catalytic</note>
    </ligand>
</feature>
<dbReference type="Pfam" id="PF17900">
    <property type="entry name" value="Peptidase_M1_N"/>
    <property type="match status" value="1"/>
</dbReference>
<evidence type="ECO:0000256" key="6">
    <source>
        <dbReference type="ARBA" id="ARBA00022801"/>
    </source>
</evidence>
<sequence>MTVPISKTDPSSFSNNDEIKVLHVHLDLAVDFSTKKLHGSVLHSCSVVSEKANKIVFDTSFLNIKDIFLIDGEKSTELQYTLAKREGFLGSPLTVQLDHDFLKNEDVRIKINYETTDKCTAIQWLEPSQTVGKVHPYLFTQCQAIHARSMLPCQDTPNLKITYSANITCPPSFRALMSAIPSKEETVDEQKTYSFVQNTTIPSYLIALAVGNIEGKKVGPRTTVWSEPEVVEAAAWEFEGTETFIATGESLLTPYSWGIYDLLLLPASFPYGGMENPCLTFVTPSLLAGDRSLVDVVAHEIAHSWAGNLVTSANWEHFWLNEGFTVFIERKIVEKLHGKKASHFSAILGYYHLKESVDVMMENNTPNYTCLRPNLKGIDPDDVFSSVPYAHFVHFAHKSITTQNFKDYLYQFMESNYGKEKVDILNSVDWEGWFTDVGMPKEKNDFDQTLSNACKALALKWKDEKDLTVLSKLDPSDVTDFTPTQKMNFLDILNNYEKFEVEKIVLMKELYKFGEYKNMEILSRWQGLCLKAEYEPIFPAVVDFITKIGRMKYVRPLFRALYKCKNGKQLARETFLKHKSFYHPICQDAVTKDLEL</sequence>
<dbReference type="InterPro" id="IPR027268">
    <property type="entry name" value="Peptidase_M4/M1_CTD_sf"/>
</dbReference>
<keyword evidence="6" id="KW-0378">Hydrolase</keyword>
<dbReference type="FunFam" id="1.25.40.320:FF:000001">
    <property type="entry name" value="Leukotriene A(4) hydrolase"/>
    <property type="match status" value="1"/>
</dbReference>
<evidence type="ECO:0000256" key="10">
    <source>
        <dbReference type="PIRSR" id="PIRSR634015-2"/>
    </source>
</evidence>
<dbReference type="Gene3D" id="2.60.40.1730">
    <property type="entry name" value="tricorn interacting facor f3 domain"/>
    <property type="match status" value="1"/>
</dbReference>
<dbReference type="PANTHER" id="PTHR45726">
    <property type="entry name" value="LEUKOTRIENE A-4 HYDROLASE"/>
    <property type="match status" value="1"/>
</dbReference>
<evidence type="ECO:0000256" key="5">
    <source>
        <dbReference type="ARBA" id="ARBA00022723"/>
    </source>
</evidence>
<dbReference type="GO" id="GO:0006508">
    <property type="term" value="P:proteolysis"/>
    <property type="evidence" value="ECO:0007669"/>
    <property type="project" value="UniProtKB-KW"/>
</dbReference>
<organism evidence="13 14">
    <name type="scientific">Clydaea vesicula</name>
    <dbReference type="NCBI Taxonomy" id="447962"/>
    <lineage>
        <taxon>Eukaryota</taxon>
        <taxon>Fungi</taxon>
        <taxon>Fungi incertae sedis</taxon>
        <taxon>Chytridiomycota</taxon>
        <taxon>Chytridiomycota incertae sedis</taxon>
        <taxon>Chytridiomycetes</taxon>
        <taxon>Lobulomycetales</taxon>
        <taxon>Lobulomycetaceae</taxon>
        <taxon>Clydaea</taxon>
    </lineage>
</organism>
<dbReference type="InterPro" id="IPR001930">
    <property type="entry name" value="Peptidase_M1"/>
</dbReference>
<reference evidence="13" key="1">
    <citation type="submission" date="2020-05" db="EMBL/GenBank/DDBJ databases">
        <title>Phylogenomic resolution of chytrid fungi.</title>
        <authorList>
            <person name="Stajich J.E."/>
            <person name="Amses K."/>
            <person name="Simmons R."/>
            <person name="Seto K."/>
            <person name="Myers J."/>
            <person name="Bonds A."/>
            <person name="Quandt C.A."/>
            <person name="Barry K."/>
            <person name="Liu P."/>
            <person name="Grigoriev I."/>
            <person name="Longcore J.E."/>
            <person name="James T.Y."/>
        </authorList>
    </citation>
    <scope>NUCLEOTIDE SEQUENCE</scope>
    <source>
        <strain evidence="13">JEL0476</strain>
    </source>
</reference>
<dbReference type="GO" id="GO:0004177">
    <property type="term" value="F:aminopeptidase activity"/>
    <property type="evidence" value="ECO:0007669"/>
    <property type="project" value="TreeGrafter"/>
</dbReference>
<dbReference type="GO" id="GO:0008237">
    <property type="term" value="F:metallopeptidase activity"/>
    <property type="evidence" value="ECO:0007669"/>
    <property type="project" value="UniProtKB-KW"/>
</dbReference>
<dbReference type="Pfam" id="PF01433">
    <property type="entry name" value="Peptidase_M1"/>
    <property type="match status" value="1"/>
</dbReference>
<keyword evidence="5 11" id="KW-0479">Metal-binding</keyword>
<proteinExistence type="inferred from homology"/>
<feature type="binding site" evidence="10">
    <location>
        <begin position="141"/>
        <end position="143"/>
    </location>
    <ligand>
        <name>a peptide</name>
        <dbReference type="ChEBI" id="CHEBI:60466"/>
    </ligand>
</feature>
<dbReference type="Gene3D" id="1.25.40.320">
    <property type="entry name" value="Peptidase M1, leukotriene A4 hydrolase/aminopeptidase C-terminal domain"/>
    <property type="match status" value="1"/>
</dbReference>
<dbReference type="InterPro" id="IPR045357">
    <property type="entry name" value="Aminopeptidase_N-like_N"/>
</dbReference>
<dbReference type="InterPro" id="IPR034015">
    <property type="entry name" value="M1_LTA4H"/>
</dbReference>
<dbReference type="Proteomes" id="UP001211065">
    <property type="component" value="Unassembled WGS sequence"/>
</dbReference>
<evidence type="ECO:0000313" key="13">
    <source>
        <dbReference type="EMBL" id="KAJ3228486.1"/>
    </source>
</evidence>
<dbReference type="SUPFAM" id="SSF48371">
    <property type="entry name" value="ARM repeat"/>
    <property type="match status" value="1"/>
</dbReference>
<evidence type="ECO:0000256" key="9">
    <source>
        <dbReference type="PIRSR" id="PIRSR634015-1"/>
    </source>
</evidence>
<comment type="similarity">
    <text evidence="2">Belongs to the peptidase M1 family.</text>
</comment>
<dbReference type="CDD" id="cd09599">
    <property type="entry name" value="M1_LTA4H"/>
    <property type="match status" value="1"/>
</dbReference>
<dbReference type="InterPro" id="IPR038502">
    <property type="entry name" value="M1_LTA-4_hydro/amino_C_sf"/>
</dbReference>
<keyword evidence="14" id="KW-1185">Reference proteome</keyword>
<evidence type="ECO:0000256" key="8">
    <source>
        <dbReference type="ARBA" id="ARBA00023049"/>
    </source>
</evidence>
<evidence type="ECO:0000256" key="11">
    <source>
        <dbReference type="PIRSR" id="PIRSR634015-3"/>
    </source>
</evidence>
<dbReference type="InterPro" id="IPR015211">
    <property type="entry name" value="Peptidase_M1_C"/>
</dbReference>